<evidence type="ECO:0000313" key="7">
    <source>
        <dbReference type="Proteomes" id="UP000231194"/>
    </source>
</evidence>
<dbReference type="Gene3D" id="3.40.190.10">
    <property type="entry name" value="Periplasmic binding protein-like II"/>
    <property type="match status" value="2"/>
</dbReference>
<dbReference type="GO" id="GO:0030288">
    <property type="term" value="C:outer membrane-bounded periplasmic space"/>
    <property type="evidence" value="ECO:0007669"/>
    <property type="project" value="TreeGrafter"/>
</dbReference>
<evidence type="ECO:0000256" key="4">
    <source>
        <dbReference type="ARBA" id="ARBA00022729"/>
    </source>
</evidence>
<protein>
    <recommendedName>
        <fullName evidence="8">ABC transporter substrate-binding protein</fullName>
    </recommendedName>
</protein>
<dbReference type="AlphaFoldDB" id="A0A2M8QYK9"/>
<evidence type="ECO:0000256" key="1">
    <source>
        <dbReference type="ARBA" id="ARBA00004418"/>
    </source>
</evidence>
<dbReference type="CDD" id="cd13589">
    <property type="entry name" value="PBP2_polyamine_RpCGA009"/>
    <property type="match status" value="1"/>
</dbReference>
<evidence type="ECO:0000256" key="3">
    <source>
        <dbReference type="ARBA" id="ARBA00022448"/>
    </source>
</evidence>
<keyword evidence="3" id="KW-0813">Transport</keyword>
<evidence type="ECO:0008006" key="8">
    <source>
        <dbReference type="Google" id="ProtNLM"/>
    </source>
</evidence>
<sequence length="397" mass="43474">MCAPSRYDQARAYKKGGIMPVSRKFPCRRVSRRSVLQSSAAMLSAPLVAKATAAFGQEKLAGTGEVVVYGYGGSFTQNLRKYVFDPFTKATGIRVVDVIADLAGPQLKAMHEAGRVDWDVAFLSDVEPGYALLREAGMFMPIDYSLWDDEALKGVPESARRTDAVVAFQNATLLVYDERAFPKGGPKNWSEFWNVKEFPGPRGYNGVGGPAPILFALMADGVAHKDLWPLSDDKIDRALKKLDQIKPHITKWWAAGGEPIQLLINREYALSSVFDGRALAAIKRGLPIRMVWDGATIGATDWTVLKGGPNSANAQKFIAFVNRAETAAAFTQAAGYPGPNLNQLKYLPADLVPLISINPDNAAKAVRLDATWVLAKRPDGKTNADHIQERWLAWRAQ</sequence>
<evidence type="ECO:0000256" key="2">
    <source>
        <dbReference type="ARBA" id="ARBA00008520"/>
    </source>
</evidence>
<dbReference type="Proteomes" id="UP000231194">
    <property type="component" value="Unassembled WGS sequence"/>
</dbReference>
<dbReference type="PANTHER" id="PTHR30006">
    <property type="entry name" value="THIAMINE-BINDING PERIPLASMIC PROTEIN-RELATED"/>
    <property type="match status" value="1"/>
</dbReference>
<dbReference type="GO" id="GO:0015888">
    <property type="term" value="P:thiamine transport"/>
    <property type="evidence" value="ECO:0007669"/>
    <property type="project" value="TreeGrafter"/>
</dbReference>
<dbReference type="InterPro" id="IPR006059">
    <property type="entry name" value="SBP"/>
</dbReference>
<accession>A0A2M8QYK9</accession>
<comment type="caution">
    <text evidence="6">The sequence shown here is derived from an EMBL/GenBank/DDBJ whole genome shotgun (WGS) entry which is preliminary data.</text>
</comment>
<gene>
    <name evidence="6" type="ORF">CVM73_35145</name>
</gene>
<evidence type="ECO:0000256" key="5">
    <source>
        <dbReference type="ARBA" id="ARBA00022764"/>
    </source>
</evidence>
<dbReference type="SUPFAM" id="SSF53850">
    <property type="entry name" value="Periplasmic binding protein-like II"/>
    <property type="match status" value="1"/>
</dbReference>
<dbReference type="GO" id="GO:0030975">
    <property type="term" value="F:thiamine binding"/>
    <property type="evidence" value="ECO:0007669"/>
    <property type="project" value="TreeGrafter"/>
</dbReference>
<dbReference type="GO" id="GO:0030976">
    <property type="term" value="F:thiamine pyrophosphate binding"/>
    <property type="evidence" value="ECO:0007669"/>
    <property type="project" value="TreeGrafter"/>
</dbReference>
<dbReference type="Pfam" id="PF13416">
    <property type="entry name" value="SBP_bac_8"/>
    <property type="match status" value="1"/>
</dbReference>
<name>A0A2M8QYK9_9BRAD</name>
<evidence type="ECO:0000313" key="6">
    <source>
        <dbReference type="EMBL" id="PJG50633.1"/>
    </source>
</evidence>
<keyword evidence="7" id="KW-1185">Reference proteome</keyword>
<organism evidence="6 7">
    <name type="scientific">Bradyrhizobium forestalis</name>
    <dbReference type="NCBI Taxonomy" id="1419263"/>
    <lineage>
        <taxon>Bacteria</taxon>
        <taxon>Pseudomonadati</taxon>
        <taxon>Pseudomonadota</taxon>
        <taxon>Alphaproteobacteria</taxon>
        <taxon>Hyphomicrobiales</taxon>
        <taxon>Nitrobacteraceae</taxon>
        <taxon>Bradyrhizobium</taxon>
    </lineage>
</organism>
<dbReference type="EMBL" id="PGVG01000053">
    <property type="protein sequence ID" value="PJG50633.1"/>
    <property type="molecule type" value="Genomic_DNA"/>
</dbReference>
<keyword evidence="4" id="KW-0732">Signal</keyword>
<keyword evidence="5" id="KW-0574">Periplasm</keyword>
<proteinExistence type="inferred from homology"/>
<comment type="subcellular location">
    <subcellularLocation>
        <location evidence="1">Periplasm</location>
    </subcellularLocation>
</comment>
<reference evidence="6 7" key="1">
    <citation type="submission" date="2017-11" db="EMBL/GenBank/DDBJ databases">
        <title>Bradyrhizobium forestalis sp. nov., an efficient nitrogen-fixing bacterium isolated from nodules of forest legume species in the Amazon.</title>
        <authorList>
            <person name="Costa E.M."/>
            <person name="Guimaraes A."/>
            <person name="Carvalho T.S."/>
            <person name="Rodrigues T.L."/>
            <person name="Ribeiro P.R.A."/>
            <person name="Lebbe L."/>
            <person name="Willems A."/>
            <person name="Moreira F.M.S."/>
        </authorList>
    </citation>
    <scope>NUCLEOTIDE SEQUENCE [LARGE SCALE GENOMIC DNA]</scope>
    <source>
        <strain evidence="6 7">INPA54B</strain>
    </source>
</reference>
<comment type="similarity">
    <text evidence="2">Belongs to the bacterial solute-binding protein 1 family.</text>
</comment>
<dbReference type="PANTHER" id="PTHR30006:SF3">
    <property type="entry name" value="THIAMINE-BINDING PERIPLASMIC PROTEIN"/>
    <property type="match status" value="1"/>
</dbReference>